<dbReference type="OrthoDB" id="5334309at2759"/>
<dbReference type="GO" id="GO:0051015">
    <property type="term" value="F:actin filament binding"/>
    <property type="evidence" value="ECO:0007669"/>
    <property type="project" value="InterPro"/>
</dbReference>
<feature type="region of interest" description="Disordered" evidence="3">
    <location>
        <begin position="823"/>
        <end position="889"/>
    </location>
</feature>
<dbReference type="OMA" id="HADERGN"/>
<feature type="region of interest" description="Disordered" evidence="3">
    <location>
        <begin position="746"/>
        <end position="792"/>
    </location>
</feature>
<keyword evidence="5" id="KW-1185">Reference proteome</keyword>
<dbReference type="PANTHER" id="PTHR38537:SF8">
    <property type="entry name" value="FILAMIN-A"/>
    <property type="match status" value="1"/>
</dbReference>
<dbReference type="InterPro" id="IPR014756">
    <property type="entry name" value="Ig_E-set"/>
</dbReference>
<dbReference type="SMART" id="SM00557">
    <property type="entry name" value="IG_FLMN"/>
    <property type="match status" value="2"/>
</dbReference>
<dbReference type="STRING" id="461836.A0A0L0D2A3"/>
<dbReference type="GO" id="GO:0030036">
    <property type="term" value="P:actin cytoskeleton organization"/>
    <property type="evidence" value="ECO:0007669"/>
    <property type="project" value="InterPro"/>
</dbReference>
<feature type="compositionally biased region" description="Low complexity" evidence="3">
    <location>
        <begin position="978"/>
        <end position="1009"/>
    </location>
</feature>
<protein>
    <submittedName>
        <fullName evidence="4">CYTH3 protein</fullName>
    </submittedName>
</protein>
<dbReference type="InterPro" id="IPR044801">
    <property type="entry name" value="Filamin"/>
</dbReference>
<dbReference type="Pfam" id="PF00630">
    <property type="entry name" value="Filamin"/>
    <property type="match status" value="2"/>
</dbReference>
<dbReference type="InterPro" id="IPR001298">
    <property type="entry name" value="Filamin/ABP280_rpt"/>
</dbReference>
<keyword evidence="1" id="KW-0677">Repeat</keyword>
<feature type="compositionally biased region" description="Basic and acidic residues" evidence="3">
    <location>
        <begin position="1012"/>
        <end position="1022"/>
    </location>
</feature>
<name>A0A0L0D2A3_THETB</name>
<dbReference type="SUPFAM" id="SSF81296">
    <property type="entry name" value="E set domains"/>
    <property type="match status" value="2"/>
</dbReference>
<organism evidence="4 5">
    <name type="scientific">Thecamonas trahens ATCC 50062</name>
    <dbReference type="NCBI Taxonomy" id="461836"/>
    <lineage>
        <taxon>Eukaryota</taxon>
        <taxon>Apusozoa</taxon>
        <taxon>Apusomonadida</taxon>
        <taxon>Apusomonadidae</taxon>
        <taxon>Thecamonas</taxon>
    </lineage>
</organism>
<dbReference type="InterPro" id="IPR013783">
    <property type="entry name" value="Ig-like_fold"/>
</dbReference>
<feature type="region of interest" description="Disordered" evidence="3">
    <location>
        <begin position="459"/>
        <end position="502"/>
    </location>
</feature>
<feature type="region of interest" description="Disordered" evidence="3">
    <location>
        <begin position="1104"/>
        <end position="1136"/>
    </location>
</feature>
<dbReference type="InterPro" id="IPR017868">
    <property type="entry name" value="Filamin/ABP280_repeat-like"/>
</dbReference>
<feature type="compositionally biased region" description="Basic residues" evidence="3">
    <location>
        <begin position="1123"/>
        <end position="1136"/>
    </location>
</feature>
<feature type="compositionally biased region" description="Low complexity" evidence="3">
    <location>
        <begin position="912"/>
        <end position="928"/>
    </location>
</feature>
<sequence length="1136" mass="114507">MRGKVHILRYLRTNAPDLNVGLCSIRGLGTTAAVAGIPARVIIVARNDFGQTVTAHGQHFELRLTRVGDLDGPRAQLSPPTNGHDQVSLMGSVTETAGVYEGSYTASVTGMYELSVTSHGTHVTGSPSMVRVEAAPVSASMCRLGNPGVLASVRGGELSKLVVVAYDAFDNRVTQGGLVFEVDISGPPPLTGKVIDYEDGSYVVKFMVGGGGDYSLGVTLDGEHIPGSPFLFYAHAGNDGGAAAPGATHAEPAVASSPDAQAILEMSFEELLRDEQAPGESATKSADAELLQALEAAIVEAGTSVSLDQLLEPTGPASSFVSLLQAATESNVDADAQAQAVIDEAMSSKGIVARKDSTASLKRLSTLLQQLREHPPTQGDADEVGACIRQLQDKILQAVDSTGDDVEVLVEAVATPDAETSVDMTENNVKAADGQVQAEAVSVACDLIAVGDRGESGAEAEAASAAAPVAAPSDEAKGGVEVEASPAASSDAPVNDDVDAADPSVDKAKNVAEANTDAVVNDDVDEADPSVDKAKNVAEANTDAVVNDDVDAADPSVDKAKNVAEANTDAVVNDDAKNVAEANTDAVVNDDVDEADPSADKAKNVAEAETADDAEAQSEAVPMDSDLAAAAAKATSSGEAEAAPAAASFNLALGDEAKGEVEIEASPAASTDSPVNDDVDAADPSVDKAKNVAEANTDAVVNDDVDEADPSVDKAKNVAEANTDAVVNDDVDEADPSVDKAKNVAEANTDAVVNDDVDEADPSADKAKNVAEAETADDAEAQSEAVPMDSDLAAAAAKATSSAEAEAAPAAAPFNLALGDEAKGEVEIEASPAASTDAPVNDDVDAADPSVDKAKNVAEANTDAVVNDDVDEADPSADKAKNNVKAADGQVQAEAVSVACDLTAVGDRGESGAEAEAASTAAPVAAPSDEAKGGVEVEASPAASSDAPVNAYVDAADPSVDKAKNVAEAETADDAEAQSEAVPMASDLAAAADKATSSAEAKAVTAPAAVDTETKDVPKVEDAGGDVKNAASSSVANTSTHDNSLLTTPTSNELAAVADSPSAEAVSGPQSVSDEATSSSSEPVADPAALSFKAKLALFKQIESSVTTSAPHRPRIVPPSSHIARKHHPKKSPSKG</sequence>
<feature type="compositionally biased region" description="Low complexity" evidence="3">
    <location>
        <begin position="1029"/>
        <end position="1040"/>
    </location>
</feature>
<feature type="compositionally biased region" description="Polar residues" evidence="3">
    <location>
        <begin position="1041"/>
        <end position="1053"/>
    </location>
</feature>
<feature type="compositionally biased region" description="Low complexity" evidence="3">
    <location>
        <begin position="484"/>
        <end position="493"/>
    </location>
</feature>
<dbReference type="GeneID" id="25562519"/>
<evidence type="ECO:0000256" key="3">
    <source>
        <dbReference type="SAM" id="MobiDB-lite"/>
    </source>
</evidence>
<evidence type="ECO:0000256" key="2">
    <source>
        <dbReference type="PROSITE-ProRule" id="PRU00087"/>
    </source>
</evidence>
<feature type="region of interest" description="Disordered" evidence="3">
    <location>
        <begin position="574"/>
        <end position="627"/>
    </location>
</feature>
<dbReference type="PANTHER" id="PTHR38537">
    <property type="entry name" value="JITTERBUG, ISOFORM N"/>
    <property type="match status" value="1"/>
</dbReference>
<dbReference type="Gene3D" id="2.60.40.10">
    <property type="entry name" value="Immunoglobulins"/>
    <property type="match status" value="2"/>
</dbReference>
<dbReference type="Proteomes" id="UP000054408">
    <property type="component" value="Unassembled WGS sequence"/>
</dbReference>
<dbReference type="EMBL" id="GL349442">
    <property type="protein sequence ID" value="KNC46417.1"/>
    <property type="molecule type" value="Genomic_DNA"/>
</dbReference>
<feature type="compositionally biased region" description="Acidic residues" evidence="3">
    <location>
        <begin position="753"/>
        <end position="762"/>
    </location>
</feature>
<dbReference type="AlphaFoldDB" id="A0A0L0D2A3"/>
<evidence type="ECO:0000256" key="1">
    <source>
        <dbReference type="ARBA" id="ARBA00022737"/>
    </source>
</evidence>
<feature type="compositionally biased region" description="Acidic residues" evidence="3">
    <location>
        <begin position="866"/>
        <end position="875"/>
    </location>
</feature>
<gene>
    <name evidence="4" type="ORF">AMSG_02871</name>
</gene>
<evidence type="ECO:0000313" key="5">
    <source>
        <dbReference type="Proteomes" id="UP000054408"/>
    </source>
</evidence>
<feature type="repeat" description="Filamin" evidence="2">
    <location>
        <begin position="15"/>
        <end position="132"/>
    </location>
</feature>
<feature type="region of interest" description="Disordered" evidence="3">
    <location>
        <begin position="907"/>
        <end position="1085"/>
    </location>
</feature>
<proteinExistence type="predicted"/>
<feature type="compositionally biased region" description="Low complexity" evidence="3">
    <location>
        <begin position="459"/>
        <end position="473"/>
    </location>
</feature>
<feature type="repeat" description="Filamin" evidence="2">
    <location>
        <begin position="134"/>
        <end position="234"/>
    </location>
</feature>
<dbReference type="PROSITE" id="PS50194">
    <property type="entry name" value="FILAMIN_REPEAT"/>
    <property type="match status" value="2"/>
</dbReference>
<feature type="compositionally biased region" description="Acidic residues" evidence="3">
    <location>
        <begin position="588"/>
        <end position="597"/>
    </location>
</feature>
<accession>A0A0L0D2A3</accession>
<feature type="region of interest" description="Disordered" evidence="3">
    <location>
        <begin position="660"/>
        <end position="684"/>
    </location>
</feature>
<feature type="compositionally biased region" description="Low complexity" evidence="3">
    <location>
        <begin position="1071"/>
        <end position="1081"/>
    </location>
</feature>
<reference evidence="4 5" key="1">
    <citation type="submission" date="2010-05" db="EMBL/GenBank/DDBJ databases">
        <title>The Genome Sequence of Thecamonas trahens ATCC 50062.</title>
        <authorList>
            <consortium name="The Broad Institute Genome Sequencing Platform"/>
            <person name="Russ C."/>
            <person name="Cuomo C."/>
            <person name="Shea T."/>
            <person name="Young S.K."/>
            <person name="Zeng Q."/>
            <person name="Koehrsen M."/>
            <person name="Haas B."/>
            <person name="Borodovsky M."/>
            <person name="Guigo R."/>
            <person name="Alvarado L."/>
            <person name="Berlin A."/>
            <person name="Bochicchio J."/>
            <person name="Borenstein D."/>
            <person name="Chapman S."/>
            <person name="Chen Z."/>
            <person name="Freedman E."/>
            <person name="Gellesch M."/>
            <person name="Goldberg J."/>
            <person name="Griggs A."/>
            <person name="Gujja S."/>
            <person name="Heilman E."/>
            <person name="Heiman D."/>
            <person name="Hepburn T."/>
            <person name="Howarth C."/>
            <person name="Jen D."/>
            <person name="Larson L."/>
            <person name="Mehta T."/>
            <person name="Park D."/>
            <person name="Pearson M."/>
            <person name="Roberts A."/>
            <person name="Saif S."/>
            <person name="Shenoy N."/>
            <person name="Sisk P."/>
            <person name="Stolte C."/>
            <person name="Sykes S."/>
            <person name="Thomson T."/>
            <person name="Walk T."/>
            <person name="White J."/>
            <person name="Yandava C."/>
            <person name="Burger G."/>
            <person name="Gray M.W."/>
            <person name="Holland P.W.H."/>
            <person name="King N."/>
            <person name="Lang F.B.F."/>
            <person name="Roger A.J."/>
            <person name="Ruiz-Trillo I."/>
            <person name="Lander E."/>
            <person name="Nusbaum C."/>
        </authorList>
    </citation>
    <scope>NUCLEOTIDE SEQUENCE [LARGE SCALE GENOMIC DNA]</scope>
    <source>
        <strain evidence="4 5">ATCC 50062</strain>
    </source>
</reference>
<dbReference type="RefSeq" id="XP_013760708.1">
    <property type="nucleotide sequence ID" value="XM_013905254.1"/>
</dbReference>
<evidence type="ECO:0000313" key="4">
    <source>
        <dbReference type="EMBL" id="KNC46417.1"/>
    </source>
</evidence>